<accession>A0A699XKU6</accession>
<name>A0A699XKU6_TANCI</name>
<proteinExistence type="predicted"/>
<protein>
    <submittedName>
        <fullName evidence="1">Uncharacterized protein</fullName>
    </submittedName>
</protein>
<sequence length="81" mass="8687">AVNRGQIPHLDLYVIREQIDKALAKQGIASLETLEESVSHARPTAGALAVFQPDLASSYLTAQEEDESLLRMDAAIGDPVA</sequence>
<dbReference type="EMBL" id="BKCJ011875802">
    <property type="protein sequence ID" value="GFD60287.1"/>
    <property type="molecule type" value="Genomic_DNA"/>
</dbReference>
<organism evidence="1">
    <name type="scientific">Tanacetum cinerariifolium</name>
    <name type="common">Dalmatian daisy</name>
    <name type="synonym">Chrysanthemum cinerariifolium</name>
    <dbReference type="NCBI Taxonomy" id="118510"/>
    <lineage>
        <taxon>Eukaryota</taxon>
        <taxon>Viridiplantae</taxon>
        <taxon>Streptophyta</taxon>
        <taxon>Embryophyta</taxon>
        <taxon>Tracheophyta</taxon>
        <taxon>Spermatophyta</taxon>
        <taxon>Magnoliopsida</taxon>
        <taxon>eudicotyledons</taxon>
        <taxon>Gunneridae</taxon>
        <taxon>Pentapetalae</taxon>
        <taxon>asterids</taxon>
        <taxon>campanulids</taxon>
        <taxon>Asterales</taxon>
        <taxon>Asteraceae</taxon>
        <taxon>Asteroideae</taxon>
        <taxon>Anthemideae</taxon>
        <taxon>Anthemidinae</taxon>
        <taxon>Tanacetum</taxon>
    </lineage>
</organism>
<feature type="non-terminal residue" evidence="1">
    <location>
        <position position="1"/>
    </location>
</feature>
<feature type="non-terminal residue" evidence="1">
    <location>
        <position position="81"/>
    </location>
</feature>
<reference evidence="1" key="1">
    <citation type="journal article" date="2019" name="Sci. Rep.">
        <title>Draft genome of Tanacetum cinerariifolium, the natural source of mosquito coil.</title>
        <authorList>
            <person name="Yamashiro T."/>
            <person name="Shiraishi A."/>
            <person name="Satake H."/>
            <person name="Nakayama K."/>
        </authorList>
    </citation>
    <scope>NUCLEOTIDE SEQUENCE</scope>
</reference>
<dbReference type="AlphaFoldDB" id="A0A699XKU6"/>
<comment type="caution">
    <text evidence="1">The sequence shown here is derived from an EMBL/GenBank/DDBJ whole genome shotgun (WGS) entry which is preliminary data.</text>
</comment>
<gene>
    <name evidence="1" type="ORF">Tci_932256</name>
</gene>
<evidence type="ECO:0000313" key="1">
    <source>
        <dbReference type="EMBL" id="GFD60287.1"/>
    </source>
</evidence>